<evidence type="ECO:0000313" key="1">
    <source>
        <dbReference type="EMBL" id="KER27273.1"/>
    </source>
</evidence>
<keyword evidence="2" id="KW-1185">Reference proteome</keyword>
<dbReference type="KEGG" id="ovi:T265_05676"/>
<dbReference type="CTD" id="20319858"/>
<name>A0A074ZIW7_OPIVI</name>
<gene>
    <name evidence="1" type="ORF">T265_05676</name>
</gene>
<reference evidence="1 2" key="1">
    <citation type="submission" date="2013-11" db="EMBL/GenBank/DDBJ databases">
        <title>Opisthorchis viverrini - life in the bile duct.</title>
        <authorList>
            <person name="Young N.D."/>
            <person name="Nagarajan N."/>
            <person name="Lin S.J."/>
            <person name="Korhonen P.K."/>
            <person name="Jex A.R."/>
            <person name="Hall R.S."/>
            <person name="Safavi-Hemami H."/>
            <person name="Kaewkong W."/>
            <person name="Bertrand D."/>
            <person name="Gao S."/>
            <person name="Seet Q."/>
            <person name="Wongkham S."/>
            <person name="Teh B.T."/>
            <person name="Wongkham C."/>
            <person name="Intapan P.M."/>
            <person name="Maleewong W."/>
            <person name="Yang X."/>
            <person name="Hu M."/>
            <person name="Wang Z."/>
            <person name="Hofmann A."/>
            <person name="Sternberg P.W."/>
            <person name="Tan P."/>
            <person name="Wang J."/>
            <person name="Gasser R.B."/>
        </authorList>
    </citation>
    <scope>NUCLEOTIDE SEQUENCE [LARGE SCALE GENOMIC DNA]</scope>
</reference>
<dbReference type="EMBL" id="KL596727">
    <property type="protein sequence ID" value="KER27273.1"/>
    <property type="molecule type" value="Genomic_DNA"/>
</dbReference>
<dbReference type="GeneID" id="20319858"/>
<dbReference type="RefSeq" id="XP_009169005.1">
    <property type="nucleotide sequence ID" value="XM_009170741.1"/>
</dbReference>
<proteinExistence type="predicted"/>
<sequence length="118" mass="13323">MFYYILRGAKNPKRDGMTKWYSHVGTIGRVGQKLFAIPESVQKTSAVALSNASSTKIHPTFFKREKYKDIGVQPRDLNVPVGRIHKQEGRLGGLKATNVENFIQLCVNYRLSLTQVLT</sequence>
<dbReference type="AlphaFoldDB" id="A0A074ZIW7"/>
<evidence type="ECO:0000313" key="2">
    <source>
        <dbReference type="Proteomes" id="UP000054324"/>
    </source>
</evidence>
<organism evidence="1 2">
    <name type="scientific">Opisthorchis viverrini</name>
    <name type="common">Southeast Asian liver fluke</name>
    <dbReference type="NCBI Taxonomy" id="6198"/>
    <lineage>
        <taxon>Eukaryota</taxon>
        <taxon>Metazoa</taxon>
        <taxon>Spiralia</taxon>
        <taxon>Lophotrochozoa</taxon>
        <taxon>Platyhelminthes</taxon>
        <taxon>Trematoda</taxon>
        <taxon>Digenea</taxon>
        <taxon>Opisthorchiida</taxon>
        <taxon>Opisthorchiata</taxon>
        <taxon>Opisthorchiidae</taxon>
        <taxon>Opisthorchis</taxon>
    </lineage>
</organism>
<accession>A0A074ZIW7</accession>
<protein>
    <submittedName>
        <fullName evidence="1">Uncharacterized protein</fullName>
    </submittedName>
</protein>
<dbReference type="Proteomes" id="UP000054324">
    <property type="component" value="Unassembled WGS sequence"/>
</dbReference>